<protein>
    <submittedName>
        <fullName evidence="1">Uncharacterized protein</fullName>
    </submittedName>
</protein>
<evidence type="ECO:0000313" key="2">
    <source>
        <dbReference type="Proteomes" id="UP000625976"/>
    </source>
</evidence>
<sequence>MAKKAIFGMGGTCFWDGLLNIRSFNEIKNFETMARQTGIIKLKGTLDDISFYKSSDGHLARTKGGIDGNRIATDPAFQRTRENGSEFGRAGKAGKLIRNSIRVLLQNAKDKRVVSRLTKDLVAIIKTDPVNLRGDRTVQDGNLSSFLGFEFNLNGKLGSTLFAPFIVALDRVTGDADVTLVAFSPTVRIAAPSGTTHFNIVMGATEVDFVNEIFVFETASSGILPYTAPDTAPIALNVGLTPNSVLPIMEMVGIEFYQEVNGEMYPLKNGAFNALSVALVDTL</sequence>
<reference evidence="1" key="1">
    <citation type="journal article" date="2014" name="Int. J. Syst. Evol. Microbiol.">
        <title>Complete genome sequence of Corynebacterium casei LMG S-19264T (=DSM 44701T), isolated from a smear-ripened cheese.</title>
        <authorList>
            <consortium name="US DOE Joint Genome Institute (JGI-PGF)"/>
            <person name="Walter F."/>
            <person name="Albersmeier A."/>
            <person name="Kalinowski J."/>
            <person name="Ruckert C."/>
        </authorList>
    </citation>
    <scope>NUCLEOTIDE SEQUENCE</scope>
    <source>
        <strain evidence="1">CGMCC 1.12751</strain>
    </source>
</reference>
<name>A0A917LR38_9FLAO</name>
<comment type="caution">
    <text evidence="1">The sequence shown here is derived from an EMBL/GenBank/DDBJ whole genome shotgun (WGS) entry which is preliminary data.</text>
</comment>
<proteinExistence type="predicted"/>
<keyword evidence="2" id="KW-1185">Reference proteome</keyword>
<dbReference type="EMBL" id="BMFQ01000003">
    <property type="protein sequence ID" value="GGG52104.1"/>
    <property type="molecule type" value="Genomic_DNA"/>
</dbReference>
<gene>
    <name evidence="1" type="ORF">GCM10010976_24050</name>
</gene>
<organism evidence="1 2">
    <name type="scientific">Bizionia arctica</name>
    <dbReference type="NCBI Taxonomy" id="1495645"/>
    <lineage>
        <taxon>Bacteria</taxon>
        <taxon>Pseudomonadati</taxon>
        <taxon>Bacteroidota</taxon>
        <taxon>Flavobacteriia</taxon>
        <taxon>Flavobacteriales</taxon>
        <taxon>Flavobacteriaceae</taxon>
        <taxon>Bizionia</taxon>
    </lineage>
</organism>
<dbReference type="Proteomes" id="UP000625976">
    <property type="component" value="Unassembled WGS sequence"/>
</dbReference>
<accession>A0A917LR38</accession>
<evidence type="ECO:0000313" key="1">
    <source>
        <dbReference type="EMBL" id="GGG52104.1"/>
    </source>
</evidence>
<dbReference type="AlphaFoldDB" id="A0A917LR38"/>
<reference evidence="1" key="2">
    <citation type="submission" date="2020-09" db="EMBL/GenBank/DDBJ databases">
        <authorList>
            <person name="Sun Q."/>
            <person name="Zhou Y."/>
        </authorList>
    </citation>
    <scope>NUCLEOTIDE SEQUENCE</scope>
    <source>
        <strain evidence="1">CGMCC 1.12751</strain>
    </source>
</reference>